<keyword evidence="4" id="KW-0378">Hydrolase</keyword>
<dbReference type="Proteomes" id="UP000758856">
    <property type="component" value="Unassembled WGS sequence"/>
</dbReference>
<name>A0A9W6IS05_9HYPH</name>
<organism evidence="3 6">
    <name type="scientific">Methylopila capsulata</name>
    <dbReference type="NCBI Taxonomy" id="61654"/>
    <lineage>
        <taxon>Bacteria</taxon>
        <taxon>Pseudomonadati</taxon>
        <taxon>Pseudomonadota</taxon>
        <taxon>Alphaproteobacteria</taxon>
        <taxon>Hyphomicrobiales</taxon>
        <taxon>Methylopilaceae</taxon>
        <taxon>Methylopila</taxon>
    </lineage>
</organism>
<dbReference type="InterPro" id="IPR027417">
    <property type="entry name" value="P-loop_NTPase"/>
</dbReference>
<feature type="region of interest" description="Disordered" evidence="1">
    <location>
        <begin position="722"/>
        <end position="741"/>
    </location>
</feature>
<protein>
    <submittedName>
        <fullName evidence="4">ATP-dependent helicase/nuclease subunit B</fullName>
        <ecNumber evidence="4">3.1.-.-</ecNumber>
        <ecNumber evidence="4">3.6.4.12</ecNumber>
    </submittedName>
    <submittedName>
        <fullName evidence="3">Double-strand break repair protein AddB</fullName>
    </submittedName>
</protein>
<reference evidence="4 5" key="2">
    <citation type="submission" date="2021-01" db="EMBL/GenBank/DDBJ databases">
        <title>Genomic Encyclopedia of Type Strains, Phase IV (KMG-IV): sequencing the most valuable type-strain genomes for metagenomic binning, comparative biology and taxonomic classification.</title>
        <authorList>
            <person name="Goeker M."/>
        </authorList>
    </citation>
    <scope>NUCLEOTIDE SEQUENCE [LARGE SCALE GENOMIC DNA]</scope>
    <source>
        <strain evidence="4 5">DSM 6130</strain>
    </source>
</reference>
<evidence type="ECO:0000313" key="4">
    <source>
        <dbReference type="EMBL" id="MBM7851202.1"/>
    </source>
</evidence>
<dbReference type="NCBIfam" id="TIGR02786">
    <property type="entry name" value="addB_alphas"/>
    <property type="match status" value="1"/>
</dbReference>
<dbReference type="EMBL" id="BSFF01000001">
    <property type="protein sequence ID" value="GLK54260.1"/>
    <property type="molecule type" value="Genomic_DNA"/>
</dbReference>
<reference evidence="3" key="3">
    <citation type="submission" date="2023-01" db="EMBL/GenBank/DDBJ databases">
        <authorList>
            <person name="Sun Q."/>
            <person name="Evtushenko L."/>
        </authorList>
    </citation>
    <scope>NUCLEOTIDE SEQUENCE</scope>
    <source>
        <strain evidence="3">VKM B-1606</strain>
    </source>
</reference>
<feature type="domain" description="PD-(D/E)XK endonuclease-like" evidence="2">
    <location>
        <begin position="746"/>
        <end position="991"/>
    </location>
</feature>
<dbReference type="EC" id="3.6.4.12" evidence="4"/>
<sequence>MSTGRAPNVLTIPAGAPFLATLARGILDGTVVPDFAPRGDPLALAEATIFLPTRRAARALRDAFLAELDGRATLLPRIAPLGDVDDDAGAAEDAAEADGELPPAAAPLERRLALARLVFGFAGALDRSMLRLSDEDGPLIPATAAEAIHLAAELEALIDQIETEEVDVAALGALAPGEHDRYWAITQSFLQVALTAWPEHLEQVGRLDPSRRRRLQLDAAAAQVIAGAGPVIAAGSTGSAPATRRLIAAIAHAPRGAVVLPGFDRDGLDDAAWTALRDGDAPGLYGHPQRGLSRLAQALGVSRAEVRELAPASPALAARARLAGDALRPAETTDAWGASSGDLFEVVGSLDGVALVDAPHPRGEAAAIAVALRETLATPGKTAALVTPDRGLAARVATELARWGVAIDDSAGAALKATPAGGLLRLVAEAAFDSRPAPLLALLRHPRCRLADAPGLGPRATDALDILAFREALPGRGFEALRRALREPEEGERRHGPAKRFGGPDRAAARALVDSLEAALSPLASALDAPTAPLERLAAALTGAYTEIAGEAEGDDAEAVVQFLEELREAALEAEPIAPRAFPGVLVALMAGRVVRPPRDRHPRLRILGPLEARLLHVDHMVLGGLNEGVWPPTPQSDAWINRPLRAQLGLAPPERRIGLSAHDFVQGLGAREVTLTRAAKAGGAPTIPSRWLQRLAAVADPIAHAAAKARGARLARLAEKLDEAPREPAPRPPEPRPPLALRPLQISVTGVETWLRDPYSLYARAVLRLDELGPVGPEPGARELGDVIHAALEAFARSGLTAADPDARPALLRFGEAAFGPLLERDDARLLWWPRYARIVDWFLGFERSRAPFVARTLVEQTAAHRFTTRMGREFALTARADRIDALNDGDFAILDYKTGRTASVKQVLAGFAPQLPLEAALLAVGGFADAAPDGGTPSGLALIRLTGRDPAGEVVDVRAKDEPIADVAAKALTRFRQVVDRFEDEAEPYRSLSHPTFLSRPEGPYAHLARVKEWSATGGASDGEGDGE</sequence>
<dbReference type="GO" id="GO:0003678">
    <property type="term" value="F:DNA helicase activity"/>
    <property type="evidence" value="ECO:0007669"/>
    <property type="project" value="UniProtKB-EC"/>
</dbReference>
<evidence type="ECO:0000313" key="3">
    <source>
        <dbReference type="EMBL" id="GLK54260.1"/>
    </source>
</evidence>
<proteinExistence type="predicted"/>
<feature type="compositionally biased region" description="Pro residues" evidence="1">
    <location>
        <begin position="731"/>
        <end position="741"/>
    </location>
</feature>
<accession>A0A9W6IS05</accession>
<keyword evidence="4" id="KW-0547">Nucleotide-binding</keyword>
<dbReference type="GO" id="GO:0016787">
    <property type="term" value="F:hydrolase activity"/>
    <property type="evidence" value="ECO:0007669"/>
    <property type="project" value="UniProtKB-KW"/>
</dbReference>
<keyword evidence="4" id="KW-0347">Helicase</keyword>
<dbReference type="Proteomes" id="UP001143400">
    <property type="component" value="Unassembled WGS sequence"/>
</dbReference>
<evidence type="ECO:0000256" key="1">
    <source>
        <dbReference type="SAM" id="MobiDB-lite"/>
    </source>
</evidence>
<keyword evidence="4" id="KW-0067">ATP-binding</keyword>
<gene>
    <name evidence="3" type="ORF">GCM10008170_02790</name>
    <name evidence="4" type="ORF">JOD31_001427</name>
</gene>
<reference evidence="3" key="1">
    <citation type="journal article" date="2014" name="Int. J. Syst. Evol. Microbiol.">
        <title>Complete genome sequence of Corynebacterium casei LMG S-19264T (=DSM 44701T), isolated from a smear-ripened cheese.</title>
        <authorList>
            <consortium name="US DOE Joint Genome Institute (JGI-PGF)"/>
            <person name="Walter F."/>
            <person name="Albersmeier A."/>
            <person name="Kalinowski J."/>
            <person name="Ruckert C."/>
        </authorList>
    </citation>
    <scope>NUCLEOTIDE SEQUENCE</scope>
    <source>
        <strain evidence="3">VKM B-1606</strain>
    </source>
</reference>
<comment type="caution">
    <text evidence="3">The sequence shown here is derived from an EMBL/GenBank/DDBJ whole genome shotgun (WGS) entry which is preliminary data.</text>
</comment>
<dbReference type="InterPro" id="IPR038726">
    <property type="entry name" value="PDDEXK_AddAB-type"/>
</dbReference>
<dbReference type="Pfam" id="PF12705">
    <property type="entry name" value="PDDEXK_1"/>
    <property type="match status" value="1"/>
</dbReference>
<dbReference type="EC" id="3.1.-.-" evidence="4"/>
<evidence type="ECO:0000313" key="6">
    <source>
        <dbReference type="Proteomes" id="UP001143400"/>
    </source>
</evidence>
<keyword evidence="5" id="KW-1185">Reference proteome</keyword>
<dbReference type="InterPro" id="IPR014153">
    <property type="entry name" value="Ds_break_AddB"/>
</dbReference>
<dbReference type="AlphaFoldDB" id="A0A9W6IS05"/>
<evidence type="ECO:0000259" key="2">
    <source>
        <dbReference type="Pfam" id="PF12705"/>
    </source>
</evidence>
<dbReference type="SUPFAM" id="SSF52540">
    <property type="entry name" value="P-loop containing nucleoside triphosphate hydrolases"/>
    <property type="match status" value="1"/>
</dbReference>
<dbReference type="RefSeq" id="WP_204949608.1">
    <property type="nucleotide sequence ID" value="NZ_BSFF01000001.1"/>
</dbReference>
<dbReference type="EMBL" id="JAFBCY010000002">
    <property type="protein sequence ID" value="MBM7851202.1"/>
    <property type="molecule type" value="Genomic_DNA"/>
</dbReference>
<evidence type="ECO:0000313" key="5">
    <source>
        <dbReference type="Proteomes" id="UP000758856"/>
    </source>
</evidence>